<reference evidence="1" key="1">
    <citation type="submission" date="2014-11" db="EMBL/GenBank/DDBJ databases">
        <authorList>
            <person name="Otto D Thomas"/>
            <person name="Naeem Raeece"/>
        </authorList>
    </citation>
    <scope>NUCLEOTIDE SEQUENCE</scope>
</reference>
<dbReference type="Pfam" id="PF13540">
    <property type="entry name" value="RCC1_2"/>
    <property type="match status" value="1"/>
</dbReference>
<dbReference type="Gene3D" id="2.130.10.30">
    <property type="entry name" value="Regulator of chromosome condensation 1/beta-lactamase-inhibitor protein II"/>
    <property type="match status" value="2"/>
</dbReference>
<gene>
    <name evidence="1" type="ORF">Cvel_17290</name>
</gene>
<sequence>MAGMIVVDACAGRAHSVVLLDDGRVLGFGKQYGEEGDREATTPSEIHPKGGWDSRVVGVACGDEFSAAWTAEGLLYTWGRNPEGVLCLSHISTLGQWPKAVSEPTMVPPSQFGGTEEDNGGRNKVVKVAGFRNRMLVITETPGTVYMCGKHFGKGHHTGMFNEDPTSHAIKLPEHLANHRVVSASLGGNAPIDLAAWDHKYLTLVVLEDPQDTRKRLYGMGSLEEIGQEKASWTEFKLLMDNPGTVNGEGGVDVEDVVVGKNHALVLMSDKSLRILRNTNVPFVEKFMNSRETISFFDGDTVKLDEKTQVVESLQGKVESLPKSCVFGNRAIVLTTEGRLVGTGSNIRGALGVGRTEGNVVSKLTQLRSPALSPGRWCKLPKLNPDAAVWNWPFRLPASSSSSSLPLTALRIEKAEEFIDKVGDRPFRVYPKEWAEEGDTVKFECEGGLLAPSSVRSQGGAVCRKRTRTHAEGRETMLEGEEEGEFDIPLDKVECKGCTLPTSWNNPFLKAPFLHLAVEVNRLGESEDKWSAEVGRFAVAVGDRVRTVCRSGILVARSGDDEERDRAAAGVECQWWSDAQGREKQYAAFNLSTTVLCRIPVGPYPVYTDSVFRAPSREWFDERDEWKEWDPDNPKGIGINDTLSFECKEKGVLWVASGRQAFVGAPTGATCADPHLNGTDEYSLRVADVRCGGSALPFGSEDSYPSKIKTT</sequence>
<name>A0A0G4FIZ5_9ALVE</name>
<dbReference type="AlphaFoldDB" id="A0A0G4FIZ5"/>
<dbReference type="EMBL" id="CDMZ01000410">
    <property type="protein sequence ID" value="CEM13734.1"/>
    <property type="molecule type" value="Genomic_DNA"/>
</dbReference>
<accession>A0A0G4FIZ5</accession>
<dbReference type="VEuPathDB" id="CryptoDB:Cvel_17290"/>
<dbReference type="PhylomeDB" id="A0A0G4FIZ5"/>
<dbReference type="SUPFAM" id="SSF50985">
    <property type="entry name" value="RCC1/BLIP-II"/>
    <property type="match status" value="1"/>
</dbReference>
<dbReference type="PANTHER" id="PTHR45982:SF1">
    <property type="entry name" value="REGULATOR OF CHROMOSOME CONDENSATION"/>
    <property type="match status" value="1"/>
</dbReference>
<protein>
    <submittedName>
        <fullName evidence="1">Uncharacterized protein</fullName>
    </submittedName>
</protein>
<dbReference type="InterPro" id="IPR051553">
    <property type="entry name" value="Ran_GTPase-activating"/>
</dbReference>
<dbReference type="PANTHER" id="PTHR45982">
    <property type="entry name" value="REGULATOR OF CHROMOSOME CONDENSATION"/>
    <property type="match status" value="1"/>
</dbReference>
<dbReference type="InterPro" id="IPR009091">
    <property type="entry name" value="RCC1/BLIP-II"/>
</dbReference>
<evidence type="ECO:0000313" key="1">
    <source>
        <dbReference type="EMBL" id="CEM13734.1"/>
    </source>
</evidence>
<organism evidence="1">
    <name type="scientific">Chromera velia CCMP2878</name>
    <dbReference type="NCBI Taxonomy" id="1169474"/>
    <lineage>
        <taxon>Eukaryota</taxon>
        <taxon>Sar</taxon>
        <taxon>Alveolata</taxon>
        <taxon>Colpodellida</taxon>
        <taxon>Chromeraceae</taxon>
        <taxon>Chromera</taxon>
    </lineage>
</organism>
<proteinExistence type="predicted"/>